<evidence type="ECO:0000256" key="5">
    <source>
        <dbReference type="ARBA" id="ARBA00022692"/>
    </source>
</evidence>
<dbReference type="InterPro" id="IPR006153">
    <property type="entry name" value="Cation/H_exchanger_TM"/>
</dbReference>
<evidence type="ECO:0000256" key="2">
    <source>
        <dbReference type="ARBA" id="ARBA00022448"/>
    </source>
</evidence>
<evidence type="ECO:0000256" key="7">
    <source>
        <dbReference type="ARBA" id="ARBA00022989"/>
    </source>
</evidence>
<evidence type="ECO:0000256" key="8">
    <source>
        <dbReference type="ARBA" id="ARBA00023065"/>
    </source>
</evidence>
<keyword evidence="8" id="KW-0406">Ion transport</keyword>
<dbReference type="GO" id="GO:0005886">
    <property type="term" value="C:plasma membrane"/>
    <property type="evidence" value="ECO:0007669"/>
    <property type="project" value="TreeGrafter"/>
</dbReference>
<name>A0A4R7EWF3_9FLAO</name>
<feature type="transmembrane region" description="Helical" evidence="10">
    <location>
        <begin position="6"/>
        <end position="23"/>
    </location>
</feature>
<evidence type="ECO:0000256" key="1">
    <source>
        <dbReference type="ARBA" id="ARBA00004127"/>
    </source>
</evidence>
<comment type="caution">
    <text evidence="12">The sequence shown here is derived from an EMBL/GenBank/DDBJ whole genome shotgun (WGS) entry which is preliminary data.</text>
</comment>
<dbReference type="InterPro" id="IPR003148">
    <property type="entry name" value="RCK_N"/>
</dbReference>
<dbReference type="InterPro" id="IPR038770">
    <property type="entry name" value="Na+/solute_symporter_sf"/>
</dbReference>
<reference evidence="12 13" key="1">
    <citation type="submission" date="2019-03" db="EMBL/GenBank/DDBJ databases">
        <title>Genomic Encyclopedia of Archaeal and Bacterial Type Strains, Phase II (KMG-II): from individual species to whole genera.</title>
        <authorList>
            <person name="Goeker M."/>
        </authorList>
    </citation>
    <scope>NUCLEOTIDE SEQUENCE [LARGE SCALE GENOMIC DNA]</scope>
    <source>
        <strain evidence="12 13">DSM 28213</strain>
    </source>
</reference>
<feature type="transmembrane region" description="Helical" evidence="10">
    <location>
        <begin position="279"/>
        <end position="298"/>
    </location>
</feature>
<feature type="transmembrane region" description="Helical" evidence="10">
    <location>
        <begin position="148"/>
        <end position="171"/>
    </location>
</feature>
<dbReference type="GO" id="GO:1902600">
    <property type="term" value="P:proton transmembrane transport"/>
    <property type="evidence" value="ECO:0007669"/>
    <property type="project" value="InterPro"/>
</dbReference>
<feature type="domain" description="RCK N-terminal" evidence="11">
    <location>
        <begin position="417"/>
        <end position="534"/>
    </location>
</feature>
<dbReference type="AlphaFoldDB" id="A0A4R7EWF3"/>
<keyword evidence="6" id="KW-0630">Potassium</keyword>
<evidence type="ECO:0000313" key="12">
    <source>
        <dbReference type="EMBL" id="TDS56605.1"/>
    </source>
</evidence>
<dbReference type="Pfam" id="PF00999">
    <property type="entry name" value="Na_H_Exchanger"/>
    <property type="match status" value="1"/>
</dbReference>
<dbReference type="GO" id="GO:0015297">
    <property type="term" value="F:antiporter activity"/>
    <property type="evidence" value="ECO:0007669"/>
    <property type="project" value="UniProtKB-KW"/>
</dbReference>
<evidence type="ECO:0000256" key="9">
    <source>
        <dbReference type="ARBA" id="ARBA00023136"/>
    </source>
</evidence>
<protein>
    <submittedName>
        <fullName evidence="12">Kef-type potassium/proton antiporter (CPA2 family)</fullName>
    </submittedName>
</protein>
<keyword evidence="13" id="KW-1185">Reference proteome</keyword>
<feature type="transmembrane region" description="Helical" evidence="10">
    <location>
        <begin position="115"/>
        <end position="136"/>
    </location>
</feature>
<dbReference type="GO" id="GO:0006813">
    <property type="term" value="P:potassium ion transport"/>
    <property type="evidence" value="ECO:0007669"/>
    <property type="project" value="UniProtKB-KW"/>
</dbReference>
<keyword evidence="4" id="KW-0633">Potassium transport</keyword>
<dbReference type="Gene3D" id="1.20.1530.20">
    <property type="match status" value="1"/>
</dbReference>
<feature type="transmembrane region" description="Helical" evidence="10">
    <location>
        <begin position="249"/>
        <end position="267"/>
    </location>
</feature>
<dbReference type="PANTHER" id="PTHR46157:SF4">
    <property type="entry name" value="K(+) EFFLUX ANTIPORTER 3, CHLOROPLASTIC"/>
    <property type="match status" value="1"/>
</dbReference>
<feature type="transmembrane region" description="Helical" evidence="10">
    <location>
        <begin position="55"/>
        <end position="74"/>
    </location>
</feature>
<evidence type="ECO:0000256" key="6">
    <source>
        <dbReference type="ARBA" id="ARBA00022958"/>
    </source>
</evidence>
<evidence type="ECO:0000256" key="4">
    <source>
        <dbReference type="ARBA" id="ARBA00022538"/>
    </source>
</evidence>
<dbReference type="Gene3D" id="3.40.50.720">
    <property type="entry name" value="NAD(P)-binding Rossmann-like Domain"/>
    <property type="match status" value="1"/>
</dbReference>
<feature type="transmembrane region" description="Helical" evidence="10">
    <location>
        <begin position="336"/>
        <end position="355"/>
    </location>
</feature>
<dbReference type="PROSITE" id="PS51201">
    <property type="entry name" value="RCK_N"/>
    <property type="match status" value="1"/>
</dbReference>
<dbReference type="EMBL" id="SOAG01000019">
    <property type="protein sequence ID" value="TDS56605.1"/>
    <property type="molecule type" value="Genomic_DNA"/>
</dbReference>
<dbReference type="GO" id="GO:0012505">
    <property type="term" value="C:endomembrane system"/>
    <property type="evidence" value="ECO:0007669"/>
    <property type="project" value="UniProtKB-SubCell"/>
</dbReference>
<dbReference type="Proteomes" id="UP000295215">
    <property type="component" value="Unassembled WGS sequence"/>
</dbReference>
<evidence type="ECO:0000256" key="3">
    <source>
        <dbReference type="ARBA" id="ARBA00022449"/>
    </source>
</evidence>
<dbReference type="PANTHER" id="PTHR46157">
    <property type="entry name" value="K(+) EFFLUX ANTIPORTER 3, CHLOROPLASTIC"/>
    <property type="match status" value="1"/>
</dbReference>
<evidence type="ECO:0000256" key="10">
    <source>
        <dbReference type="SAM" id="Phobius"/>
    </source>
</evidence>
<accession>A0A4R7EWF3</accession>
<feature type="transmembrane region" description="Helical" evidence="10">
    <location>
        <begin position="86"/>
        <end position="109"/>
    </location>
</feature>
<dbReference type="FunFam" id="3.40.50.720:FF:000036">
    <property type="entry name" value="Glutathione-regulated potassium-efflux system protein KefB"/>
    <property type="match status" value="1"/>
</dbReference>
<keyword evidence="3" id="KW-0050">Antiport</keyword>
<evidence type="ECO:0000313" key="13">
    <source>
        <dbReference type="Proteomes" id="UP000295215"/>
    </source>
</evidence>
<keyword evidence="2" id="KW-0813">Transport</keyword>
<keyword evidence="5 10" id="KW-0812">Transmembrane</keyword>
<keyword evidence="7 10" id="KW-1133">Transmembrane helix</keyword>
<keyword evidence="9 10" id="KW-0472">Membrane</keyword>
<feature type="transmembrane region" description="Helical" evidence="10">
    <location>
        <begin position="367"/>
        <end position="387"/>
    </location>
</feature>
<dbReference type="OrthoDB" id="9781411at2"/>
<sequence length="621" mass="68292">MNEFLTQAFVFLFAAVICVLISKKMGMGSVLGYLFAGVLIGPFVFKFVGNDGADIMHATEFGVVMMLFLVGLELDPKEFWKIKNEIIKLGTAQGAGTIGLVTLIAYFFLHLPIGTALTIGFVVTMSSTAIILQTISERGLNKSNAGKSSFAVLLFQDIMVIPIMAIIPLLAVGNKTAIATTHNSWLDGAPVFMKTLAILGAISIIYLVGNHIINPLFRSVGRLKIREIYTASALLLVIGVSLLMQQVGLSPALGAFIAGVVLANNPYKHQLESDIEPFKALLLGIFFIAVGSTINFQIIVNKPLVILGLLIGSMALKAIVLLAIGKWKKFPKDQSFLFAILLSQIGEFAFVILALGKTVNLINQEWYDYLLATTALSMVVTPILLLLNEKWIAPYLGLVPSAKVPQPYDDLSNISPEKKVIIAGFGDFGTTIGRLLQANDIPTLVLDNDAERVDHLRKLGFNVYYGDATSINILKSIGVENAHYVIAAIDPPEANHQLVETLRKNFPNVEIIVRAKNRKKAYEYLQDGLTEVYRETFFSAVYVGGVMLEKLGFSHEEAQEQSELFIKSDRASLRKLARNIHNLEDYINISKLEFAEQANILKDSLKHKREKQSEANNDSTK</sequence>
<feature type="transmembrane region" description="Helical" evidence="10">
    <location>
        <begin position="30"/>
        <end position="49"/>
    </location>
</feature>
<dbReference type="InterPro" id="IPR036291">
    <property type="entry name" value="NAD(P)-bd_dom_sf"/>
</dbReference>
<feature type="transmembrane region" description="Helical" evidence="10">
    <location>
        <begin position="304"/>
        <end position="324"/>
    </location>
</feature>
<evidence type="ECO:0000259" key="11">
    <source>
        <dbReference type="PROSITE" id="PS51201"/>
    </source>
</evidence>
<feature type="transmembrane region" description="Helical" evidence="10">
    <location>
        <begin position="191"/>
        <end position="213"/>
    </location>
</feature>
<proteinExistence type="predicted"/>
<gene>
    <name evidence="12" type="ORF">C8P70_11941</name>
</gene>
<dbReference type="RefSeq" id="WP_133712990.1">
    <property type="nucleotide sequence ID" value="NZ_SOAG01000019.1"/>
</dbReference>
<dbReference type="Pfam" id="PF02254">
    <property type="entry name" value="TrkA_N"/>
    <property type="match status" value="1"/>
</dbReference>
<dbReference type="SUPFAM" id="SSF51735">
    <property type="entry name" value="NAD(P)-binding Rossmann-fold domains"/>
    <property type="match status" value="1"/>
</dbReference>
<organism evidence="12 13">
    <name type="scientific">Myroides indicus</name>
    <dbReference type="NCBI Taxonomy" id="1323422"/>
    <lineage>
        <taxon>Bacteria</taxon>
        <taxon>Pseudomonadati</taxon>
        <taxon>Bacteroidota</taxon>
        <taxon>Flavobacteriia</taxon>
        <taxon>Flavobacteriales</taxon>
        <taxon>Flavobacteriaceae</taxon>
        <taxon>Myroides</taxon>
    </lineage>
</organism>
<comment type="subcellular location">
    <subcellularLocation>
        <location evidence="1">Endomembrane system</location>
        <topology evidence="1">Multi-pass membrane protein</topology>
    </subcellularLocation>
</comment>